<dbReference type="RefSeq" id="WP_235836990.1">
    <property type="nucleotide sequence ID" value="NZ_MABH01000155.1"/>
</dbReference>
<evidence type="ECO:0000313" key="4">
    <source>
        <dbReference type="Proteomes" id="UP000240800"/>
    </source>
</evidence>
<protein>
    <submittedName>
        <fullName evidence="3">Uncharacterized protein</fullName>
    </submittedName>
</protein>
<evidence type="ECO:0000256" key="1">
    <source>
        <dbReference type="SAM" id="MobiDB-lite"/>
    </source>
</evidence>
<name>A0ABX5JC89_9RHOB</name>
<feature type="region of interest" description="Disordered" evidence="1">
    <location>
        <begin position="43"/>
        <end position="143"/>
    </location>
</feature>
<evidence type="ECO:0000256" key="2">
    <source>
        <dbReference type="SAM" id="SignalP"/>
    </source>
</evidence>
<feature type="signal peptide" evidence="2">
    <location>
        <begin position="1"/>
        <end position="21"/>
    </location>
</feature>
<evidence type="ECO:0000313" key="3">
    <source>
        <dbReference type="EMBL" id="PTM81453.1"/>
    </source>
</evidence>
<feature type="region of interest" description="Disordered" evidence="1">
    <location>
        <begin position="165"/>
        <end position="185"/>
    </location>
</feature>
<sequence length="243" mass="26318">MRTRNLLKTTALVTLSGVMTLAPWSVSFDASRGFVSVHDAVAQAKGGDDRGGDDRGGDDRGGDDRGGDDRGGDDRGGGRHGGDDRDKDRDEDDRSRGRGRSGADDIDGPRARSKDDAHEATLRDGSRIEIENGRFEMKNPAGRTIVERPATPADVRLLERARQGATLASARKPQAAPARRGAGGGGVVAKLEISGRNIEVTYSDGWKEEIENGRYELKDDLNRTVIERPARRADRERLMTAAR</sequence>
<proteinExistence type="predicted"/>
<feature type="chain" id="PRO_5046837248" evidence="2">
    <location>
        <begin position="22"/>
        <end position="243"/>
    </location>
</feature>
<accession>A0ABX5JC89</accession>
<feature type="compositionally biased region" description="Basic and acidic residues" evidence="1">
    <location>
        <begin position="46"/>
        <end position="137"/>
    </location>
</feature>
<dbReference type="Proteomes" id="UP000240800">
    <property type="component" value="Unassembled WGS sequence"/>
</dbReference>
<comment type="caution">
    <text evidence="3">The sequence shown here is derived from an EMBL/GenBank/DDBJ whole genome shotgun (WGS) entry which is preliminary data.</text>
</comment>
<organism evidence="3 4">
    <name type="scientific">Cereibacter johrii</name>
    <dbReference type="NCBI Taxonomy" id="445629"/>
    <lineage>
        <taxon>Bacteria</taxon>
        <taxon>Pseudomonadati</taxon>
        <taxon>Pseudomonadota</taxon>
        <taxon>Alphaproteobacteria</taxon>
        <taxon>Rhodobacterales</taxon>
        <taxon>Paracoccaceae</taxon>
        <taxon>Cereibacter</taxon>
    </lineage>
</organism>
<dbReference type="EMBL" id="PZZW01000001">
    <property type="protein sequence ID" value="PTM81453.1"/>
    <property type="molecule type" value="Genomic_DNA"/>
</dbReference>
<keyword evidence="4" id="KW-1185">Reference proteome</keyword>
<reference evidence="3 4" key="1">
    <citation type="submission" date="2018-04" db="EMBL/GenBank/DDBJ databases">
        <title>Genomic Encyclopedia of Type Strains, Phase III (KMG-III): the genomes of soil and plant-associated and newly described type strains.</title>
        <authorList>
            <person name="Whitman W."/>
        </authorList>
    </citation>
    <scope>NUCLEOTIDE SEQUENCE [LARGE SCALE GENOMIC DNA]</scope>
    <source>
        <strain evidence="3 4">JA192</strain>
    </source>
</reference>
<keyword evidence="2" id="KW-0732">Signal</keyword>
<gene>
    <name evidence="3" type="ORF">C8J29_101391</name>
</gene>